<dbReference type="HOGENOM" id="CLU_2807849_0_0_11"/>
<comment type="caution">
    <text evidence="1">The sequence shown here is derived from an EMBL/GenBank/DDBJ whole genome shotgun (WGS) entry which is preliminary data.</text>
</comment>
<evidence type="ECO:0000313" key="2">
    <source>
        <dbReference type="Proteomes" id="UP000003653"/>
    </source>
</evidence>
<evidence type="ECO:0000313" key="1">
    <source>
        <dbReference type="EMBL" id="EFG78267.1"/>
    </source>
</evidence>
<proteinExistence type="predicted"/>
<organism evidence="1 2">
    <name type="scientific">Mycobacterium parascrofulaceum ATCC BAA-614</name>
    <dbReference type="NCBI Taxonomy" id="525368"/>
    <lineage>
        <taxon>Bacteria</taxon>
        <taxon>Bacillati</taxon>
        <taxon>Actinomycetota</taxon>
        <taxon>Actinomycetes</taxon>
        <taxon>Mycobacteriales</taxon>
        <taxon>Mycobacteriaceae</taxon>
        <taxon>Mycobacterium</taxon>
        <taxon>Mycobacterium simiae complex</taxon>
    </lineage>
</organism>
<reference evidence="1 2" key="1">
    <citation type="submission" date="2010-04" db="EMBL/GenBank/DDBJ databases">
        <authorList>
            <person name="Muzny D."/>
            <person name="Qin X."/>
            <person name="Deng J."/>
            <person name="Jiang H."/>
            <person name="Liu Y."/>
            <person name="Qu J."/>
            <person name="Song X.-Z."/>
            <person name="Zhang L."/>
            <person name="Thornton R."/>
            <person name="Coyle M."/>
            <person name="Francisco L."/>
            <person name="Jackson L."/>
            <person name="Javaid M."/>
            <person name="Korchina V."/>
            <person name="Kovar C."/>
            <person name="Mata R."/>
            <person name="Mathew T."/>
            <person name="Ngo R."/>
            <person name="Nguyen L."/>
            <person name="Nguyen N."/>
            <person name="Okwuonu G."/>
            <person name="Ongeri F."/>
            <person name="Pham C."/>
            <person name="Simmons D."/>
            <person name="Wilczek-Boney K."/>
            <person name="Hale W."/>
            <person name="Jakkamsetti A."/>
            <person name="Pham P."/>
            <person name="Ruth R."/>
            <person name="San Lucas F."/>
            <person name="Warren J."/>
            <person name="Zhang J."/>
            <person name="Zhao Z."/>
            <person name="Zhou C."/>
            <person name="Zhu D."/>
            <person name="Lee S."/>
            <person name="Bess C."/>
            <person name="Blankenburg K."/>
            <person name="Forbes L."/>
            <person name="Fu Q."/>
            <person name="Gubbala S."/>
            <person name="Hirani K."/>
            <person name="Jayaseelan J.C."/>
            <person name="Lara F."/>
            <person name="Munidasa M."/>
            <person name="Palculict T."/>
            <person name="Patil S."/>
            <person name="Pu L.-L."/>
            <person name="Saada N."/>
            <person name="Tang L."/>
            <person name="Weissenberger G."/>
            <person name="Zhu Y."/>
            <person name="Hemphill L."/>
            <person name="Shang Y."/>
            <person name="Youmans B."/>
            <person name="Ayvaz T."/>
            <person name="Ross M."/>
            <person name="Santibanez J."/>
            <person name="Aqrawi P."/>
            <person name="Gross S."/>
            <person name="Joshi V."/>
            <person name="Fowler G."/>
            <person name="Nazareth L."/>
            <person name="Reid J."/>
            <person name="Worley K."/>
            <person name="Petrosino J."/>
            <person name="Highlander S."/>
            <person name="Gibbs R."/>
        </authorList>
    </citation>
    <scope>NUCLEOTIDE SEQUENCE [LARGE SCALE GENOMIC DNA]</scope>
    <source>
        <strain evidence="1 2">ATCC BAA-614</strain>
    </source>
</reference>
<protein>
    <submittedName>
        <fullName evidence="1">Uncharacterized protein</fullName>
    </submittedName>
</protein>
<sequence length="67" mass="7339">MVINIDGESYRLRAHHAAAEALRRAVLQPANRYTDRCSQEGNADEHTGGLSTSAISQPDMAVILEIF</sequence>
<gene>
    <name evidence="1" type="ORF">HMPREF0591_1829</name>
</gene>
<name>D5P6N5_9MYCO</name>
<dbReference type="EMBL" id="ADNV01000159">
    <property type="protein sequence ID" value="EFG78267.1"/>
    <property type="molecule type" value="Genomic_DNA"/>
</dbReference>
<dbReference type="Proteomes" id="UP000003653">
    <property type="component" value="Unassembled WGS sequence"/>
</dbReference>
<accession>D5P6N5</accession>
<dbReference type="AlphaFoldDB" id="D5P6N5"/>
<keyword evidence="2" id="KW-1185">Reference proteome</keyword>